<organism evidence="3 4">
    <name type="scientific">Lactuca saligna</name>
    <name type="common">Willowleaf lettuce</name>
    <dbReference type="NCBI Taxonomy" id="75948"/>
    <lineage>
        <taxon>Eukaryota</taxon>
        <taxon>Viridiplantae</taxon>
        <taxon>Streptophyta</taxon>
        <taxon>Embryophyta</taxon>
        <taxon>Tracheophyta</taxon>
        <taxon>Spermatophyta</taxon>
        <taxon>Magnoliopsida</taxon>
        <taxon>eudicotyledons</taxon>
        <taxon>Gunneridae</taxon>
        <taxon>Pentapetalae</taxon>
        <taxon>asterids</taxon>
        <taxon>campanulids</taxon>
        <taxon>Asterales</taxon>
        <taxon>Asteraceae</taxon>
        <taxon>Cichorioideae</taxon>
        <taxon>Cichorieae</taxon>
        <taxon>Lactucinae</taxon>
        <taxon>Lactuca</taxon>
    </lineage>
</organism>
<accession>A0AA35V611</accession>
<keyword evidence="1" id="KW-1133">Transmembrane helix</keyword>
<gene>
    <name evidence="3" type="ORF">LSALG_LOCUS11766</name>
</gene>
<proteinExistence type="predicted"/>
<keyword evidence="4" id="KW-1185">Reference proteome</keyword>
<evidence type="ECO:0000313" key="4">
    <source>
        <dbReference type="Proteomes" id="UP001177003"/>
    </source>
</evidence>
<evidence type="ECO:0000256" key="1">
    <source>
        <dbReference type="SAM" id="Phobius"/>
    </source>
</evidence>
<feature type="transmembrane region" description="Helical" evidence="1">
    <location>
        <begin position="122"/>
        <end position="146"/>
    </location>
</feature>
<feature type="domain" description="Exoribonuclease phosphorolytic" evidence="2">
    <location>
        <begin position="74"/>
        <end position="103"/>
    </location>
</feature>
<dbReference type="InterPro" id="IPR020568">
    <property type="entry name" value="Ribosomal_Su5_D2-typ_SF"/>
</dbReference>
<keyword evidence="1" id="KW-0472">Membrane</keyword>
<dbReference type="Proteomes" id="UP001177003">
    <property type="component" value="Chromosome 2"/>
</dbReference>
<evidence type="ECO:0000259" key="2">
    <source>
        <dbReference type="Pfam" id="PF01138"/>
    </source>
</evidence>
<name>A0AA35V611_LACSI</name>
<keyword evidence="1" id="KW-0812">Transmembrane</keyword>
<dbReference type="AlphaFoldDB" id="A0AA35V611"/>
<protein>
    <recommendedName>
        <fullName evidence="2">Exoribonuclease phosphorolytic domain-containing protein</fullName>
    </recommendedName>
</protein>
<reference evidence="3" key="1">
    <citation type="submission" date="2023-04" db="EMBL/GenBank/DDBJ databases">
        <authorList>
            <person name="Vijverberg K."/>
            <person name="Xiong W."/>
            <person name="Schranz E."/>
        </authorList>
    </citation>
    <scope>NUCLEOTIDE SEQUENCE</scope>
</reference>
<dbReference type="Gene3D" id="3.30.230.70">
    <property type="entry name" value="GHMP Kinase, N-terminal domain"/>
    <property type="match status" value="1"/>
</dbReference>
<sequence>MNTGATGGEVATKTGTNIMEGTDKVGPALLLLFTNDSLQSLIGHLNLDPNRVFDIGGIAQGLPTDGCKRLTYCPISIETGVITQENGSARVKMGKTEVIALTCLLNLLTNNHRKKKVLRKKIAFYDGGFFALMVVGMAVIGVAILLTHQRSFSANEDDAERELQPWFAKEDC</sequence>
<dbReference type="Pfam" id="PF01138">
    <property type="entry name" value="RNase_PH"/>
    <property type="match status" value="1"/>
</dbReference>
<dbReference type="SUPFAM" id="SSF54211">
    <property type="entry name" value="Ribosomal protein S5 domain 2-like"/>
    <property type="match status" value="1"/>
</dbReference>
<dbReference type="InterPro" id="IPR027408">
    <property type="entry name" value="PNPase/RNase_PH_dom_sf"/>
</dbReference>
<evidence type="ECO:0000313" key="3">
    <source>
        <dbReference type="EMBL" id="CAI9271496.1"/>
    </source>
</evidence>
<dbReference type="EMBL" id="OX465078">
    <property type="protein sequence ID" value="CAI9271496.1"/>
    <property type="molecule type" value="Genomic_DNA"/>
</dbReference>
<dbReference type="InterPro" id="IPR001247">
    <property type="entry name" value="ExoRNase_PH_dom1"/>
</dbReference>